<proteinExistence type="predicted"/>
<evidence type="ECO:0000256" key="1">
    <source>
        <dbReference type="ARBA" id="ARBA00022801"/>
    </source>
</evidence>
<dbReference type="Proteomes" id="UP000718281">
    <property type="component" value="Unassembled WGS sequence"/>
</dbReference>
<dbReference type="CDD" id="cd07067">
    <property type="entry name" value="HP_PGM_like"/>
    <property type="match status" value="1"/>
</dbReference>
<name>A0A935CF87_9MICO</name>
<keyword evidence="1" id="KW-0378">Hydrolase</keyword>
<dbReference type="PANTHER" id="PTHR20935">
    <property type="entry name" value="PHOSPHOGLYCERATE MUTASE-RELATED"/>
    <property type="match status" value="1"/>
</dbReference>
<protein>
    <submittedName>
        <fullName evidence="2">Histidine phosphatase family protein</fullName>
    </submittedName>
</protein>
<sequence length="186" mass="19355">MASAGRTGHPQGVISDQATKRLLLLRHAKAEATFGVLDHERELTDRGRRDAHAVGEWLAAQEIDADLVICSTALRTRQTWDHVAAGGARAEAITFDSAIYHGGPTGVLQALVEGAGTAATVVIVGHAPTMPMLAEALTAGRGSAQAHSELAAGFPTTGLAVLRYAGHWADLGQGTAELEAFFIGRG</sequence>
<gene>
    <name evidence="2" type="ORF">IPF40_07110</name>
</gene>
<evidence type="ECO:0000313" key="2">
    <source>
        <dbReference type="EMBL" id="MBK6300816.1"/>
    </source>
</evidence>
<dbReference type="PANTHER" id="PTHR20935:SF1">
    <property type="entry name" value="SLL1549 PROTEIN"/>
    <property type="match status" value="1"/>
</dbReference>
<dbReference type="InterPro" id="IPR013078">
    <property type="entry name" value="His_Pase_superF_clade-1"/>
</dbReference>
<reference evidence="2 3" key="1">
    <citation type="submission" date="2020-10" db="EMBL/GenBank/DDBJ databases">
        <title>Connecting structure to function with the recovery of over 1000 high-quality activated sludge metagenome-assembled genomes encoding full-length rRNA genes using long-read sequencing.</title>
        <authorList>
            <person name="Singleton C.M."/>
            <person name="Petriglieri F."/>
            <person name="Kristensen J.M."/>
            <person name="Kirkegaard R.H."/>
            <person name="Michaelsen T.Y."/>
            <person name="Andersen M.H."/>
            <person name="Karst S.M."/>
            <person name="Dueholm M.S."/>
            <person name="Nielsen P.H."/>
            <person name="Albertsen M."/>
        </authorList>
    </citation>
    <scope>NUCLEOTIDE SEQUENCE [LARGE SCALE GENOMIC DNA]</scope>
    <source>
        <strain evidence="2">AalE_18-Q3-R2-46_BAT3C.188</strain>
    </source>
</reference>
<dbReference type="AlphaFoldDB" id="A0A935CF87"/>
<evidence type="ECO:0000313" key="3">
    <source>
        <dbReference type="Proteomes" id="UP000718281"/>
    </source>
</evidence>
<dbReference type="InterPro" id="IPR029033">
    <property type="entry name" value="His_PPase_superfam"/>
</dbReference>
<dbReference type="GO" id="GO:0016787">
    <property type="term" value="F:hydrolase activity"/>
    <property type="evidence" value="ECO:0007669"/>
    <property type="project" value="UniProtKB-KW"/>
</dbReference>
<dbReference type="InterPro" id="IPR051021">
    <property type="entry name" value="Mito_Ser/Thr_phosphatase"/>
</dbReference>
<accession>A0A935CF87</accession>
<organism evidence="2 3">
    <name type="scientific">Candidatus Phosphoribacter hodrii</name>
    <dbReference type="NCBI Taxonomy" id="2953743"/>
    <lineage>
        <taxon>Bacteria</taxon>
        <taxon>Bacillati</taxon>
        <taxon>Actinomycetota</taxon>
        <taxon>Actinomycetes</taxon>
        <taxon>Micrococcales</taxon>
        <taxon>Dermatophilaceae</taxon>
        <taxon>Candidatus Phosphoribacter</taxon>
    </lineage>
</organism>
<dbReference type="SMART" id="SM00855">
    <property type="entry name" value="PGAM"/>
    <property type="match status" value="1"/>
</dbReference>
<comment type="caution">
    <text evidence="2">The sequence shown here is derived from an EMBL/GenBank/DDBJ whole genome shotgun (WGS) entry which is preliminary data.</text>
</comment>
<dbReference type="EMBL" id="JADIXZ010000004">
    <property type="protein sequence ID" value="MBK6300816.1"/>
    <property type="molecule type" value="Genomic_DNA"/>
</dbReference>
<dbReference type="Pfam" id="PF00300">
    <property type="entry name" value="His_Phos_1"/>
    <property type="match status" value="1"/>
</dbReference>
<dbReference type="SUPFAM" id="SSF53254">
    <property type="entry name" value="Phosphoglycerate mutase-like"/>
    <property type="match status" value="1"/>
</dbReference>
<dbReference type="Gene3D" id="3.40.50.1240">
    <property type="entry name" value="Phosphoglycerate mutase-like"/>
    <property type="match status" value="1"/>
</dbReference>